<dbReference type="PANTHER" id="PTHR30287">
    <property type="entry name" value="MEMBRANE COMPONENT OF PREDICTED ABC SUPERFAMILY METABOLITE UPTAKE TRANSPORTER"/>
    <property type="match status" value="1"/>
</dbReference>
<reference evidence="8" key="1">
    <citation type="submission" date="2022-12" db="EMBL/GenBank/DDBJ databases">
        <authorList>
            <person name="Bing R.G."/>
            <person name="Willard D.J."/>
            <person name="Manesh M.J.H."/>
            <person name="Laemthong T."/>
            <person name="Crosby J.R."/>
            <person name="Kelly R.M."/>
        </authorList>
    </citation>
    <scope>NUCLEOTIDE SEQUENCE</scope>
    <source>
        <strain evidence="8">DSM 8990</strain>
    </source>
</reference>
<dbReference type="InterPro" id="IPR003838">
    <property type="entry name" value="ABC3_permease_C"/>
</dbReference>
<accession>A0ABY7BIV7</accession>
<comment type="subcellular location">
    <subcellularLocation>
        <location evidence="1">Cell membrane</location>
        <topology evidence="1">Multi-pass membrane protein</topology>
    </subcellularLocation>
</comment>
<evidence type="ECO:0000256" key="6">
    <source>
        <dbReference type="SAM" id="Phobius"/>
    </source>
</evidence>
<evidence type="ECO:0000256" key="5">
    <source>
        <dbReference type="ARBA" id="ARBA00023136"/>
    </source>
</evidence>
<feature type="domain" description="ABC3 transporter permease C-terminal" evidence="7">
    <location>
        <begin position="671"/>
        <end position="775"/>
    </location>
</feature>
<keyword evidence="5 6" id="KW-0472">Membrane</keyword>
<dbReference type="Proteomes" id="UP001164909">
    <property type="component" value="Chromosome"/>
</dbReference>
<dbReference type="RefSeq" id="WP_045169479.1">
    <property type="nucleotide sequence ID" value="NZ_CP113865.1"/>
</dbReference>
<feature type="transmembrane region" description="Helical" evidence="6">
    <location>
        <begin position="371"/>
        <end position="393"/>
    </location>
</feature>
<feature type="transmembrane region" description="Helical" evidence="6">
    <location>
        <begin position="321"/>
        <end position="341"/>
    </location>
</feature>
<keyword evidence="9" id="KW-1185">Reference proteome</keyword>
<sequence length="796" mass="89435">MIFILVAGRIKNKLERNRNIPITIAVMLVCIIILSTGVVYSNARRTMLEQYWAKNGSADLIVLGKKDKLSSVNMMDCNYTAIGINTSGTLIEHNKIGRYGIIAYADINKVNEHYSLKLTNAVFSNEAIITSHLAKELNVQKNAIISINNTKYKIVQILESTDIFNINNDIVLINGDPDNYDVDTVCLLIDCAHNVEKINNLIDYFKAQDISYINRYENIKPLTDEFDNLLSNIYILFAAIAIIGGVLIYNTYSINVRKRLEYWGTLRTLGLKKSKVIVTMLMEICFYSILGIMFGVVFGIGMGILICILTDTNIYSYIPENYFTIIAIAISLIVPIMSVLLSTRKLLKKSPIEMLFGTRSTADKNRPRSAITIEIGIGILLIVLSVVDILMFGKFDDKTLVLVYSLQIILCLIGVIFILKPFIEVSAKFLMNIKNPFLRLACFNIKTNLVSLKGIVMSVVLTVIILYTIIGFSTNFKDWAVNMADRQLNFDFQIVYANNHLNTSNANAFIDDEKIEVVGRNYVDVATIKGINVYICATTADDFNAMYNVKINEKSISGNNVVLSSKVMKDLNIKPGDKVNLSLNGIEKIVTVSDKTDLLDNSAFAVYVSKDLFDISNYKKARICGKISKQNSITELKSKASQRNLDFYSMTDIKTQWKENIVRGIEPLEYIIAAIIIALMLLLGNTILTNAEEKKHNFLILRSIGLKRKNVKTILMFEYLITEMVTILVSIGMGIVVSKKFFAINCIMSGFSVDYKAPIIQFALIGIAILILSCVYSLKIFTKISVDDIISEIRYY</sequence>
<dbReference type="EMBL" id="CP113865">
    <property type="protein sequence ID" value="WAM32772.1"/>
    <property type="molecule type" value="Genomic_DNA"/>
</dbReference>
<feature type="transmembrane region" description="Helical" evidence="6">
    <location>
        <begin position="20"/>
        <end position="40"/>
    </location>
</feature>
<dbReference type="PANTHER" id="PTHR30287:SF2">
    <property type="entry name" value="BLL1001 PROTEIN"/>
    <property type="match status" value="1"/>
</dbReference>
<evidence type="ECO:0000256" key="3">
    <source>
        <dbReference type="ARBA" id="ARBA00022692"/>
    </source>
</evidence>
<proteinExistence type="predicted"/>
<evidence type="ECO:0000256" key="1">
    <source>
        <dbReference type="ARBA" id="ARBA00004651"/>
    </source>
</evidence>
<feature type="domain" description="ABC3 transporter permease C-terminal" evidence="7">
    <location>
        <begin position="235"/>
        <end position="351"/>
    </location>
</feature>
<evidence type="ECO:0000313" key="8">
    <source>
        <dbReference type="EMBL" id="WAM32772.1"/>
    </source>
</evidence>
<feature type="transmembrane region" description="Helical" evidence="6">
    <location>
        <begin position="454"/>
        <end position="473"/>
    </location>
</feature>
<feature type="transmembrane region" description="Helical" evidence="6">
    <location>
        <begin position="399"/>
        <end position="419"/>
    </location>
</feature>
<feature type="transmembrane region" description="Helical" evidence="6">
    <location>
        <begin position="713"/>
        <end position="737"/>
    </location>
</feature>
<keyword evidence="4 6" id="KW-1133">Transmembrane helix</keyword>
<gene>
    <name evidence="8" type="ORF">OTK00_001216</name>
</gene>
<keyword evidence="3 6" id="KW-0812">Transmembrane</keyword>
<name>A0ABY7BIV7_9FIRM</name>
<feature type="transmembrane region" description="Helical" evidence="6">
    <location>
        <begin position="276"/>
        <end position="309"/>
    </location>
</feature>
<keyword evidence="2" id="KW-1003">Cell membrane</keyword>
<feature type="transmembrane region" description="Helical" evidence="6">
    <location>
        <begin position="757"/>
        <end position="778"/>
    </location>
</feature>
<evidence type="ECO:0000313" key="9">
    <source>
        <dbReference type="Proteomes" id="UP001164909"/>
    </source>
</evidence>
<evidence type="ECO:0000256" key="2">
    <source>
        <dbReference type="ARBA" id="ARBA00022475"/>
    </source>
</evidence>
<feature type="transmembrane region" description="Helical" evidence="6">
    <location>
        <begin position="670"/>
        <end position="692"/>
    </location>
</feature>
<dbReference type="InterPro" id="IPR038766">
    <property type="entry name" value="Membrane_comp_ABC_pdt"/>
</dbReference>
<organism evidence="8 9">
    <name type="scientific">Caldicellulosiruptor morganii</name>
    <dbReference type="NCBI Taxonomy" id="1387555"/>
    <lineage>
        <taxon>Bacteria</taxon>
        <taxon>Bacillati</taxon>
        <taxon>Bacillota</taxon>
        <taxon>Bacillota incertae sedis</taxon>
        <taxon>Caldicellulosiruptorales</taxon>
        <taxon>Caldicellulosiruptoraceae</taxon>
        <taxon>Caldicellulosiruptor</taxon>
    </lineage>
</organism>
<evidence type="ECO:0000259" key="7">
    <source>
        <dbReference type="Pfam" id="PF02687"/>
    </source>
</evidence>
<feature type="transmembrane region" description="Helical" evidence="6">
    <location>
        <begin position="233"/>
        <end position="255"/>
    </location>
</feature>
<evidence type="ECO:0000256" key="4">
    <source>
        <dbReference type="ARBA" id="ARBA00022989"/>
    </source>
</evidence>
<dbReference type="Pfam" id="PF02687">
    <property type="entry name" value="FtsX"/>
    <property type="match status" value="2"/>
</dbReference>
<protein>
    <submittedName>
        <fullName evidence="8">ABC transporter permease</fullName>
    </submittedName>
</protein>